<keyword evidence="6 8" id="KW-1133">Transmembrane helix</keyword>
<feature type="transmembrane region" description="Helical" evidence="8">
    <location>
        <begin position="170"/>
        <end position="196"/>
    </location>
</feature>
<reference evidence="10 11" key="1">
    <citation type="journal article" date="2016" name="Nat. Commun.">
        <title>Thousands of microbial genomes shed light on interconnected biogeochemical processes in an aquifer system.</title>
        <authorList>
            <person name="Anantharaman K."/>
            <person name="Brown C.T."/>
            <person name="Hug L.A."/>
            <person name="Sharon I."/>
            <person name="Castelle C.J."/>
            <person name="Probst A.J."/>
            <person name="Thomas B.C."/>
            <person name="Singh A."/>
            <person name="Wilkins M.J."/>
            <person name="Karaoz U."/>
            <person name="Brodie E.L."/>
            <person name="Williams K.H."/>
            <person name="Hubbard S.S."/>
            <person name="Banfield J.F."/>
        </authorList>
    </citation>
    <scope>NUCLEOTIDE SEQUENCE [LARGE SCALE GENOMIC DNA]</scope>
</reference>
<evidence type="ECO:0000256" key="1">
    <source>
        <dbReference type="ARBA" id="ARBA00004429"/>
    </source>
</evidence>
<feature type="domain" description="Type II secretion system protein GspF" evidence="9">
    <location>
        <begin position="29"/>
        <end position="151"/>
    </location>
</feature>
<feature type="domain" description="Type II secretion system protein GspF" evidence="9">
    <location>
        <begin position="231"/>
        <end position="357"/>
    </location>
</feature>
<dbReference type="EMBL" id="MGEG01000038">
    <property type="protein sequence ID" value="OGL78301.1"/>
    <property type="molecule type" value="Genomic_DNA"/>
</dbReference>
<evidence type="ECO:0000259" key="9">
    <source>
        <dbReference type="Pfam" id="PF00482"/>
    </source>
</evidence>
<comment type="similarity">
    <text evidence="2">Belongs to the GSP F family.</text>
</comment>
<dbReference type="PANTHER" id="PTHR30012">
    <property type="entry name" value="GENERAL SECRETION PATHWAY PROTEIN"/>
    <property type="match status" value="1"/>
</dbReference>
<evidence type="ECO:0000256" key="5">
    <source>
        <dbReference type="ARBA" id="ARBA00022692"/>
    </source>
</evidence>
<dbReference type="GO" id="GO:0015628">
    <property type="term" value="P:protein secretion by the type II secretion system"/>
    <property type="evidence" value="ECO:0007669"/>
    <property type="project" value="TreeGrafter"/>
</dbReference>
<dbReference type="PANTHER" id="PTHR30012:SF0">
    <property type="entry name" value="TYPE II SECRETION SYSTEM PROTEIN F-RELATED"/>
    <property type="match status" value="1"/>
</dbReference>
<sequence>MKLEFPVISNIRNTLDALRIGPLDRVLLAKHLATMIHAGIPLDESLEILAEEASSSRLRKVMAVIKARVDAGESLSDSLRRHPAVFSNLFVEMVRIGEESGTLEENLRYVAEQMEHDYDIRRKIKSASAYPILVLVMALGMGAGLSYFIIPKLVPLFSSLNVELPLPTRIVLGTSVFLTRYGSLVAVGGIIGFFILRFVLRLPPIRPFWHKTIIRFPLLGKIVVDSNLARFTRTLGIMLKSGLPIANALLITEQTLQNEAYKRLVRLARVQVEKGVPFSEGMRMSLTGRKVLPVIVPRMIGVGERTGSMDEALLSLADFYEREVDATTKNLATVLEPMLLIIIGLIVGLIAIAIIGPIYKLTGSISPTGR</sequence>
<evidence type="ECO:0000256" key="2">
    <source>
        <dbReference type="ARBA" id="ARBA00005745"/>
    </source>
</evidence>
<evidence type="ECO:0000256" key="4">
    <source>
        <dbReference type="ARBA" id="ARBA00022519"/>
    </source>
</evidence>
<dbReference type="GO" id="GO:0005886">
    <property type="term" value="C:plasma membrane"/>
    <property type="evidence" value="ECO:0007669"/>
    <property type="project" value="UniProtKB-SubCell"/>
</dbReference>
<keyword evidence="3" id="KW-1003">Cell membrane</keyword>
<keyword evidence="4" id="KW-0997">Cell inner membrane</keyword>
<comment type="caution">
    <text evidence="10">The sequence shown here is derived from an EMBL/GenBank/DDBJ whole genome shotgun (WGS) entry which is preliminary data.</text>
</comment>
<dbReference type="AlphaFoldDB" id="A0A1F7UJ44"/>
<evidence type="ECO:0000256" key="8">
    <source>
        <dbReference type="SAM" id="Phobius"/>
    </source>
</evidence>
<proteinExistence type="inferred from homology"/>
<evidence type="ECO:0000313" key="10">
    <source>
        <dbReference type="EMBL" id="OGL78301.1"/>
    </source>
</evidence>
<dbReference type="Pfam" id="PF00482">
    <property type="entry name" value="T2SSF"/>
    <property type="match status" value="2"/>
</dbReference>
<name>A0A1F7UJ44_9BACT</name>
<feature type="transmembrane region" description="Helical" evidence="8">
    <location>
        <begin position="338"/>
        <end position="359"/>
    </location>
</feature>
<evidence type="ECO:0000313" key="11">
    <source>
        <dbReference type="Proteomes" id="UP000176598"/>
    </source>
</evidence>
<protein>
    <recommendedName>
        <fullName evidence="9">Type II secretion system protein GspF domain-containing protein</fullName>
    </recommendedName>
</protein>
<dbReference type="InterPro" id="IPR042094">
    <property type="entry name" value="T2SS_GspF_sf"/>
</dbReference>
<evidence type="ECO:0000256" key="6">
    <source>
        <dbReference type="ARBA" id="ARBA00022989"/>
    </source>
</evidence>
<evidence type="ECO:0000256" key="7">
    <source>
        <dbReference type="ARBA" id="ARBA00023136"/>
    </source>
</evidence>
<feature type="transmembrane region" description="Helical" evidence="8">
    <location>
        <begin position="129"/>
        <end position="150"/>
    </location>
</feature>
<keyword evidence="7 8" id="KW-0472">Membrane</keyword>
<dbReference type="InterPro" id="IPR018076">
    <property type="entry name" value="T2SS_GspF_dom"/>
</dbReference>
<keyword evidence="5 8" id="KW-0812">Transmembrane</keyword>
<dbReference type="FunFam" id="1.20.81.30:FF:000001">
    <property type="entry name" value="Type II secretion system protein F"/>
    <property type="match status" value="2"/>
</dbReference>
<dbReference type="Proteomes" id="UP000176598">
    <property type="component" value="Unassembled WGS sequence"/>
</dbReference>
<dbReference type="Gene3D" id="1.20.81.30">
    <property type="entry name" value="Type II secretion system (T2SS), domain F"/>
    <property type="match status" value="2"/>
</dbReference>
<evidence type="ECO:0000256" key="3">
    <source>
        <dbReference type="ARBA" id="ARBA00022475"/>
    </source>
</evidence>
<dbReference type="InterPro" id="IPR003004">
    <property type="entry name" value="GspF/PilC"/>
</dbReference>
<organism evidence="10 11">
    <name type="scientific">Candidatus Uhrbacteria bacterium RIFCSPHIGHO2_12_FULL_57_11</name>
    <dbReference type="NCBI Taxonomy" id="1802398"/>
    <lineage>
        <taxon>Bacteria</taxon>
        <taxon>Candidatus Uhriibacteriota</taxon>
    </lineage>
</organism>
<comment type="subcellular location">
    <subcellularLocation>
        <location evidence="1">Cell inner membrane</location>
        <topology evidence="1">Multi-pass membrane protein</topology>
    </subcellularLocation>
</comment>
<dbReference type="PRINTS" id="PR00812">
    <property type="entry name" value="BCTERIALGSPF"/>
</dbReference>
<gene>
    <name evidence="10" type="ORF">A3F28_00320</name>
</gene>
<accession>A0A1F7UJ44</accession>